<dbReference type="Proteomes" id="UP000433483">
    <property type="component" value="Unassembled WGS sequence"/>
</dbReference>
<evidence type="ECO:0000313" key="9">
    <source>
        <dbReference type="EMBL" id="KAE9189711.1"/>
    </source>
</evidence>
<dbReference type="Proteomes" id="UP000488956">
    <property type="component" value="Unassembled WGS sequence"/>
</dbReference>
<dbReference type="EMBL" id="QXFZ01001926">
    <property type="protein sequence ID" value="KAE9083061.1"/>
    <property type="molecule type" value="Genomic_DNA"/>
</dbReference>
<evidence type="ECO:0000313" key="8">
    <source>
        <dbReference type="EMBL" id="KAE9174042.1"/>
    </source>
</evidence>
<proteinExistence type="predicted"/>
<dbReference type="AlphaFoldDB" id="A0A6A3IP86"/>
<dbReference type="Proteomes" id="UP000440367">
    <property type="component" value="Unassembled WGS sequence"/>
</dbReference>
<dbReference type="Proteomes" id="UP000440732">
    <property type="component" value="Unassembled WGS sequence"/>
</dbReference>
<evidence type="ECO:0000313" key="4">
    <source>
        <dbReference type="EMBL" id="KAE9072365.1"/>
    </source>
</evidence>
<evidence type="ECO:0000313" key="13">
    <source>
        <dbReference type="Proteomes" id="UP000437068"/>
    </source>
</evidence>
<reference evidence="17 18" key="1">
    <citation type="submission" date="2018-09" db="EMBL/GenBank/DDBJ databases">
        <title>Genomic investigation of the strawberry pathogen Phytophthora fragariae indicates pathogenicity is determined by transcriptional variation in three key races.</title>
        <authorList>
            <person name="Adams T.M."/>
            <person name="Armitage A.D."/>
            <person name="Sobczyk M.K."/>
            <person name="Bates H.J."/>
            <person name="Dunwell J.M."/>
            <person name="Nellist C.F."/>
            <person name="Harrison R.J."/>
        </authorList>
    </citation>
    <scope>NUCLEOTIDE SEQUENCE [LARGE SCALE GENOMIC DNA]</scope>
    <source>
        <strain evidence="10 13">A4</strain>
        <strain evidence="9 14">BC-1</strain>
        <strain evidence="7 18">BC-23</strain>
        <strain evidence="8 12">NOV-27</strain>
        <strain evidence="6 15">NOV-5</strain>
        <strain evidence="5 16">NOV-71</strain>
        <strain evidence="2 11">NOV-9</strain>
        <strain evidence="4 19">ONT-3</strain>
        <strain evidence="3 17">SCRP245</strain>
    </source>
</reference>
<dbReference type="EMBL" id="QXGD01002361">
    <property type="protein sequence ID" value="KAE9189711.1"/>
    <property type="molecule type" value="Genomic_DNA"/>
</dbReference>
<evidence type="ECO:0000313" key="16">
    <source>
        <dbReference type="Proteomes" id="UP000441208"/>
    </source>
</evidence>
<evidence type="ECO:0000313" key="17">
    <source>
        <dbReference type="Proteomes" id="UP000460718"/>
    </source>
</evidence>
<dbReference type="Proteomes" id="UP000460718">
    <property type="component" value="Unassembled WGS sequence"/>
</dbReference>
<evidence type="ECO:0000313" key="11">
    <source>
        <dbReference type="Proteomes" id="UP000429523"/>
    </source>
</evidence>
<keyword evidence="1" id="KW-0732">Signal</keyword>
<comment type="caution">
    <text evidence="3">The sequence shown here is derived from an EMBL/GenBank/DDBJ whole genome shotgun (WGS) entry which is preliminary data.</text>
</comment>
<evidence type="ECO:0000313" key="10">
    <source>
        <dbReference type="EMBL" id="KAE9284263.1"/>
    </source>
</evidence>
<dbReference type="Proteomes" id="UP000437068">
    <property type="component" value="Unassembled WGS sequence"/>
</dbReference>
<evidence type="ECO:0000313" key="2">
    <source>
        <dbReference type="EMBL" id="KAE8928574.1"/>
    </source>
</evidence>
<dbReference type="EMBL" id="QXFX01002945">
    <property type="protein sequence ID" value="KAE9072365.1"/>
    <property type="molecule type" value="Genomic_DNA"/>
</dbReference>
<evidence type="ECO:0000313" key="7">
    <source>
        <dbReference type="EMBL" id="KAE9170758.1"/>
    </source>
</evidence>
<evidence type="ECO:0008006" key="20">
    <source>
        <dbReference type="Google" id="ProtNLM"/>
    </source>
</evidence>
<sequence>MSTITQRLIRVLLLARSVAAGCLRSRVARYLRRRSQRRAFQRTDTLLGVCFSTAGVWGCNPQNTFNRALWTFYAYCVMFGCSSVRTPHNFSHILVAGNKP</sequence>
<evidence type="ECO:0000313" key="6">
    <source>
        <dbReference type="EMBL" id="KAE9100073.1"/>
    </source>
</evidence>
<evidence type="ECO:0000256" key="1">
    <source>
        <dbReference type="SAM" id="SignalP"/>
    </source>
</evidence>
<gene>
    <name evidence="10" type="ORF">PF001_g22474</name>
    <name evidence="9" type="ORF">PF002_g24970</name>
    <name evidence="7" type="ORF">PF004_g27773</name>
    <name evidence="8" type="ORF">PF005_g26024</name>
    <name evidence="6" type="ORF">PF006_g22987</name>
    <name evidence="5" type="ORF">PF007_g22058</name>
    <name evidence="2" type="ORF">PF009_g21289</name>
    <name evidence="4" type="ORF">PF010_g25516</name>
    <name evidence="3" type="ORF">PF011_g21658</name>
</gene>
<organism evidence="3 17">
    <name type="scientific">Phytophthora fragariae</name>
    <dbReference type="NCBI Taxonomy" id="53985"/>
    <lineage>
        <taxon>Eukaryota</taxon>
        <taxon>Sar</taxon>
        <taxon>Stramenopiles</taxon>
        <taxon>Oomycota</taxon>
        <taxon>Peronosporomycetes</taxon>
        <taxon>Peronosporales</taxon>
        <taxon>Peronosporaceae</taxon>
        <taxon>Phytophthora</taxon>
    </lineage>
</organism>
<evidence type="ECO:0000313" key="15">
    <source>
        <dbReference type="Proteomes" id="UP000440732"/>
    </source>
</evidence>
<dbReference type="EMBL" id="QXGB01002920">
    <property type="protein sequence ID" value="KAE9174042.1"/>
    <property type="molecule type" value="Genomic_DNA"/>
</dbReference>
<keyword evidence="12" id="KW-1185">Reference proteome</keyword>
<dbReference type="EMBL" id="QXGC01004178">
    <property type="protein sequence ID" value="KAE9170758.1"/>
    <property type="molecule type" value="Genomic_DNA"/>
</dbReference>
<feature type="signal peptide" evidence="1">
    <location>
        <begin position="1"/>
        <end position="20"/>
    </location>
</feature>
<protein>
    <recommendedName>
        <fullName evidence="20">Secreted protein</fullName>
    </recommendedName>
</protein>
<dbReference type="Proteomes" id="UP000441208">
    <property type="component" value="Unassembled WGS sequence"/>
</dbReference>
<feature type="chain" id="PRO_5036164410" description="Secreted protein" evidence="1">
    <location>
        <begin position="21"/>
        <end position="100"/>
    </location>
</feature>
<dbReference type="EMBL" id="QXGE01002170">
    <property type="protein sequence ID" value="KAE9284263.1"/>
    <property type="molecule type" value="Genomic_DNA"/>
</dbReference>
<dbReference type="EMBL" id="QXGF01001657">
    <property type="protein sequence ID" value="KAE8928574.1"/>
    <property type="molecule type" value="Genomic_DNA"/>
</dbReference>
<evidence type="ECO:0000313" key="18">
    <source>
        <dbReference type="Proteomes" id="UP000476176"/>
    </source>
</evidence>
<dbReference type="EMBL" id="QXFW01002075">
    <property type="protein sequence ID" value="KAE8982345.1"/>
    <property type="molecule type" value="Genomic_DNA"/>
</dbReference>
<evidence type="ECO:0000313" key="5">
    <source>
        <dbReference type="EMBL" id="KAE9083061.1"/>
    </source>
</evidence>
<evidence type="ECO:0000313" key="19">
    <source>
        <dbReference type="Proteomes" id="UP000488956"/>
    </source>
</evidence>
<evidence type="ECO:0000313" key="3">
    <source>
        <dbReference type="EMBL" id="KAE8982345.1"/>
    </source>
</evidence>
<dbReference type="Proteomes" id="UP000429523">
    <property type="component" value="Unassembled WGS sequence"/>
</dbReference>
<dbReference type="EMBL" id="QXGA01002306">
    <property type="protein sequence ID" value="KAE9100073.1"/>
    <property type="molecule type" value="Genomic_DNA"/>
</dbReference>
<evidence type="ECO:0000313" key="12">
    <source>
        <dbReference type="Proteomes" id="UP000433483"/>
    </source>
</evidence>
<evidence type="ECO:0000313" key="14">
    <source>
        <dbReference type="Proteomes" id="UP000440367"/>
    </source>
</evidence>
<accession>A0A6A3IP86</accession>
<name>A0A6A3IP86_9STRA</name>
<dbReference type="Proteomes" id="UP000476176">
    <property type="component" value="Unassembled WGS sequence"/>
</dbReference>